<evidence type="ECO:0000256" key="8">
    <source>
        <dbReference type="SAM" id="MobiDB-lite"/>
    </source>
</evidence>
<dbReference type="AlphaFoldDB" id="A0AAN7WA16"/>
<name>A0AAN7WA16_9PEZI</name>
<keyword evidence="6" id="KW-0539">Nucleus</keyword>
<gene>
    <name evidence="10" type="ORF">LTR97_007085</name>
</gene>
<feature type="domain" description="C2H2-type" evidence="9">
    <location>
        <begin position="65"/>
        <end position="99"/>
    </location>
</feature>
<feature type="region of interest" description="Disordered" evidence="8">
    <location>
        <begin position="279"/>
        <end position="304"/>
    </location>
</feature>
<evidence type="ECO:0000256" key="7">
    <source>
        <dbReference type="PROSITE-ProRule" id="PRU00042"/>
    </source>
</evidence>
<evidence type="ECO:0000256" key="2">
    <source>
        <dbReference type="ARBA" id="ARBA00022723"/>
    </source>
</evidence>
<dbReference type="PANTHER" id="PTHR24406">
    <property type="entry name" value="TRANSCRIPTIONAL REPRESSOR CTCFL-RELATED"/>
    <property type="match status" value="1"/>
</dbReference>
<dbReference type="SMART" id="SM00355">
    <property type="entry name" value="ZnF_C2H2"/>
    <property type="match status" value="3"/>
</dbReference>
<comment type="caution">
    <text evidence="10">The sequence shown here is derived from an EMBL/GenBank/DDBJ whole genome shotgun (WGS) entry which is preliminary data.</text>
</comment>
<dbReference type="GO" id="GO:0005634">
    <property type="term" value="C:nucleus"/>
    <property type="evidence" value="ECO:0007669"/>
    <property type="project" value="UniProtKB-SubCell"/>
</dbReference>
<organism evidence="10 11">
    <name type="scientific">Elasticomyces elasticus</name>
    <dbReference type="NCBI Taxonomy" id="574655"/>
    <lineage>
        <taxon>Eukaryota</taxon>
        <taxon>Fungi</taxon>
        <taxon>Dikarya</taxon>
        <taxon>Ascomycota</taxon>
        <taxon>Pezizomycotina</taxon>
        <taxon>Dothideomycetes</taxon>
        <taxon>Dothideomycetidae</taxon>
        <taxon>Mycosphaerellales</taxon>
        <taxon>Teratosphaeriaceae</taxon>
        <taxon>Elasticomyces</taxon>
    </lineage>
</organism>
<dbReference type="Pfam" id="PF00096">
    <property type="entry name" value="zf-C2H2"/>
    <property type="match status" value="1"/>
</dbReference>
<keyword evidence="5" id="KW-0862">Zinc</keyword>
<evidence type="ECO:0000256" key="1">
    <source>
        <dbReference type="ARBA" id="ARBA00004123"/>
    </source>
</evidence>
<proteinExistence type="predicted"/>
<comment type="subcellular location">
    <subcellularLocation>
        <location evidence="1">Nucleus</location>
    </subcellularLocation>
</comment>
<accession>A0AAN7WA16</accession>
<reference evidence="10" key="1">
    <citation type="submission" date="2023-08" db="EMBL/GenBank/DDBJ databases">
        <title>Black Yeasts Isolated from many extreme environments.</title>
        <authorList>
            <person name="Coleine C."/>
            <person name="Stajich J.E."/>
            <person name="Selbmann L."/>
        </authorList>
    </citation>
    <scope>NUCLEOTIDE SEQUENCE</scope>
    <source>
        <strain evidence="10">CCFEE 5810</strain>
    </source>
</reference>
<keyword evidence="4 7" id="KW-0863">Zinc-finger</keyword>
<evidence type="ECO:0000256" key="4">
    <source>
        <dbReference type="ARBA" id="ARBA00022771"/>
    </source>
</evidence>
<evidence type="ECO:0000256" key="6">
    <source>
        <dbReference type="ARBA" id="ARBA00023242"/>
    </source>
</evidence>
<dbReference type="Pfam" id="PF12171">
    <property type="entry name" value="zf-C2H2_jaz"/>
    <property type="match status" value="1"/>
</dbReference>
<keyword evidence="3" id="KW-0677">Repeat</keyword>
<dbReference type="InterPro" id="IPR036236">
    <property type="entry name" value="Znf_C2H2_sf"/>
</dbReference>
<protein>
    <recommendedName>
        <fullName evidence="9">C2H2-type domain-containing protein</fullName>
    </recommendedName>
</protein>
<sequence length="873" mass="96554">MKPSNSSTEDGQAKLGWEVLSSDEQDTSDFCDACERTYNSERAYKRHLNTNIHRLAIGEPLAPTITCGLCDKTFTRHSDLKRHETQNRCRFLTGTLKQPRTVLGKRAFDETTQSSEQKDMQRLSPIQGLGERVSEWLQDDPSYTLAAGTWQVATQEQPTLALSKPSESLDGVLDLLTKRGEEMVIPGGTTAQEEDCPPVLTTKPLLWLYSDRTPLLSDAMAAYVDKLFEPCAGGPLYATEVMSSPSVVIDYKWVDDLTGHYELVDFDSFQELNGVDATEREVEDSGSQLPTILESPADEAGPDYTAGTTMIDTNLKQEPRMSSKTRLQHILEDPVVLPPKRLRGRQPLRLEGQKCSLCKKPYEKNGMALRQHLEAHLTELRVEQATDFCEVCQIGFARPQDLQHHNNTAGSGKCCGLALNHVGACEGSLCGFNFSHAAPCNGHHPPTDDPAVWSDHDRFKFGHLLRKWELSQLRVAAAEANKAQRLQQVAERIGTLSVPGRGCGELTSEAGHSTSVVSWRSEPFGIDAEVGELQLGLMGLNVNGSKPRRNIMESRPIERLDAEEHLISAGLTNNNDIITEYVERDDSVDPILAPAAERGPIASPHILSWPATVTEQEVRLALVEAARRGELVMFSRILAGRAAPSIDPIPILTYAAQLRIPLFLGAFIKDDLRFMSFDQLYENYFYSAISCGDVGVAVLLSMAESFAQNGQLQQFLSRLEPGMSYEDMFAGSPPRLSAPASTCGLIIAVVKTCSRWSVDHTTHLMMAILPNGSYELSKDVAREVIEAVVTGLSAWPEQAKAVVGEVIRMTAGRNIESLLPLHAEATRDVERGTKIGMMLMEVLPSGEDCDLYFELGDIYWCWTRTSRRTRCDD</sequence>
<dbReference type="InterPro" id="IPR022755">
    <property type="entry name" value="Znf_C2H2_jaz"/>
</dbReference>
<dbReference type="InterPro" id="IPR050888">
    <property type="entry name" value="ZnF_C2H2-type_TF"/>
</dbReference>
<dbReference type="GO" id="GO:0008270">
    <property type="term" value="F:zinc ion binding"/>
    <property type="evidence" value="ECO:0007669"/>
    <property type="project" value="UniProtKB-KW"/>
</dbReference>
<evidence type="ECO:0000256" key="3">
    <source>
        <dbReference type="ARBA" id="ARBA00022737"/>
    </source>
</evidence>
<dbReference type="Gene3D" id="3.30.160.60">
    <property type="entry name" value="Classic Zinc Finger"/>
    <property type="match status" value="1"/>
</dbReference>
<dbReference type="PROSITE" id="PS50157">
    <property type="entry name" value="ZINC_FINGER_C2H2_2"/>
    <property type="match status" value="1"/>
</dbReference>
<dbReference type="Proteomes" id="UP001310594">
    <property type="component" value="Unassembled WGS sequence"/>
</dbReference>
<dbReference type="EMBL" id="JAVRQU010000010">
    <property type="protein sequence ID" value="KAK5698125.1"/>
    <property type="molecule type" value="Genomic_DNA"/>
</dbReference>
<dbReference type="InterPro" id="IPR013087">
    <property type="entry name" value="Znf_C2H2_type"/>
</dbReference>
<evidence type="ECO:0000313" key="10">
    <source>
        <dbReference type="EMBL" id="KAK5698125.1"/>
    </source>
</evidence>
<dbReference type="SUPFAM" id="SSF57667">
    <property type="entry name" value="beta-beta-alpha zinc fingers"/>
    <property type="match status" value="1"/>
</dbReference>
<evidence type="ECO:0000313" key="11">
    <source>
        <dbReference type="Proteomes" id="UP001310594"/>
    </source>
</evidence>
<keyword evidence="2" id="KW-0479">Metal-binding</keyword>
<evidence type="ECO:0000259" key="9">
    <source>
        <dbReference type="PROSITE" id="PS50157"/>
    </source>
</evidence>
<evidence type="ECO:0000256" key="5">
    <source>
        <dbReference type="ARBA" id="ARBA00022833"/>
    </source>
</evidence>